<dbReference type="PANTHER" id="PTHR30001:SF0">
    <property type="entry name" value="RIBONUCLEASE G"/>
    <property type="match status" value="1"/>
</dbReference>
<protein>
    <recommendedName>
        <fullName evidence="1">S1 motif domain-containing protein</fullName>
    </recommendedName>
</protein>
<reference evidence="2" key="1">
    <citation type="journal article" date="2014" name="Front. Microbiol.">
        <title>High frequency of phylogenetically diverse reductive dehalogenase-homologous genes in deep subseafloor sedimentary metagenomes.</title>
        <authorList>
            <person name="Kawai M."/>
            <person name="Futagami T."/>
            <person name="Toyoda A."/>
            <person name="Takaki Y."/>
            <person name="Nishi S."/>
            <person name="Hori S."/>
            <person name="Arai W."/>
            <person name="Tsubouchi T."/>
            <person name="Morono Y."/>
            <person name="Uchiyama I."/>
            <person name="Ito T."/>
            <person name="Fujiyama A."/>
            <person name="Inagaki F."/>
            <person name="Takami H."/>
        </authorList>
    </citation>
    <scope>NUCLEOTIDE SEQUENCE</scope>
    <source>
        <strain evidence="2">Expedition CK06-06</strain>
    </source>
</reference>
<dbReference type="GO" id="GO:0005737">
    <property type="term" value="C:cytoplasm"/>
    <property type="evidence" value="ECO:0007669"/>
    <property type="project" value="TreeGrafter"/>
</dbReference>
<dbReference type="AlphaFoldDB" id="X1M5N0"/>
<evidence type="ECO:0000259" key="1">
    <source>
        <dbReference type="PROSITE" id="PS50126"/>
    </source>
</evidence>
<feature type="domain" description="S1 motif" evidence="1">
    <location>
        <begin position="39"/>
        <end position="118"/>
    </location>
</feature>
<accession>X1M5N0</accession>
<dbReference type="SMART" id="SM00316">
    <property type="entry name" value="S1"/>
    <property type="match status" value="1"/>
</dbReference>
<dbReference type="SUPFAM" id="SSF50249">
    <property type="entry name" value="Nucleic acid-binding proteins"/>
    <property type="match status" value="1"/>
</dbReference>
<evidence type="ECO:0000313" key="2">
    <source>
        <dbReference type="EMBL" id="GAI26927.1"/>
    </source>
</evidence>
<proteinExistence type="predicted"/>
<comment type="caution">
    <text evidence="2">The sequence shown here is derived from an EMBL/GenBank/DDBJ whole genome shotgun (WGS) entry which is preliminary data.</text>
</comment>
<name>X1M5N0_9ZZZZ</name>
<dbReference type="GO" id="GO:0003723">
    <property type="term" value="F:RNA binding"/>
    <property type="evidence" value="ECO:0007669"/>
    <property type="project" value="InterPro"/>
</dbReference>
<feature type="non-terminal residue" evidence="2">
    <location>
        <position position="152"/>
    </location>
</feature>
<dbReference type="InterPro" id="IPR012340">
    <property type="entry name" value="NA-bd_OB-fold"/>
</dbReference>
<dbReference type="GO" id="GO:0006364">
    <property type="term" value="P:rRNA processing"/>
    <property type="evidence" value="ECO:0007669"/>
    <property type="project" value="TreeGrafter"/>
</dbReference>
<organism evidence="2">
    <name type="scientific">marine sediment metagenome</name>
    <dbReference type="NCBI Taxonomy" id="412755"/>
    <lineage>
        <taxon>unclassified sequences</taxon>
        <taxon>metagenomes</taxon>
        <taxon>ecological metagenomes</taxon>
    </lineage>
</organism>
<dbReference type="Pfam" id="PF00575">
    <property type="entry name" value="S1"/>
    <property type="match status" value="1"/>
</dbReference>
<dbReference type="Gene3D" id="2.40.50.140">
    <property type="entry name" value="Nucleic acid-binding proteins"/>
    <property type="match status" value="1"/>
</dbReference>
<dbReference type="PROSITE" id="PS50126">
    <property type="entry name" value="S1"/>
    <property type="match status" value="1"/>
</dbReference>
<gene>
    <name evidence="2" type="ORF">S06H3_26172</name>
</gene>
<sequence length="152" mass="17231">MYKEMLISSDKNETRVAILESKQVTQLYFDRKSKKSLIGNIYLGKVKNVLPSLDAAFVDIGEDRNAFLYINEVGLDMDTDNGEEIPKKIQYVLKPDQMIMVQVTKDPMKTKGARLTTFISIPGRYLVLAPFNSGIGVSRRLVGEERKNLRSL</sequence>
<dbReference type="CDD" id="cd04453">
    <property type="entry name" value="S1_RNase_E"/>
    <property type="match status" value="1"/>
</dbReference>
<dbReference type="InterPro" id="IPR004659">
    <property type="entry name" value="RNase_E/G"/>
</dbReference>
<dbReference type="InterPro" id="IPR003029">
    <property type="entry name" value="S1_domain"/>
</dbReference>
<dbReference type="GO" id="GO:0004540">
    <property type="term" value="F:RNA nuclease activity"/>
    <property type="evidence" value="ECO:0007669"/>
    <property type="project" value="InterPro"/>
</dbReference>
<dbReference type="PANTHER" id="PTHR30001">
    <property type="entry name" value="RIBONUCLEASE"/>
    <property type="match status" value="1"/>
</dbReference>
<dbReference type="EMBL" id="BARV01015103">
    <property type="protein sequence ID" value="GAI26927.1"/>
    <property type="molecule type" value="Genomic_DNA"/>
</dbReference>